<proteinExistence type="predicted"/>
<accession>A0A0A6P9E6</accession>
<name>A0A0A6P9E6_9GAMM</name>
<keyword evidence="2" id="KW-1185">Reference proteome</keyword>
<gene>
    <name evidence="1" type="ORF">PN36_21260</name>
</gene>
<comment type="caution">
    <text evidence="1">The sequence shown here is derived from an EMBL/GenBank/DDBJ whole genome shotgun (WGS) entry which is preliminary data.</text>
</comment>
<evidence type="ECO:0000313" key="1">
    <source>
        <dbReference type="EMBL" id="KHD07343.1"/>
    </source>
</evidence>
<dbReference type="AlphaFoldDB" id="A0A0A6P9E6"/>
<dbReference type="EMBL" id="JSZA02000095">
    <property type="protein sequence ID" value="KHD07343.1"/>
    <property type="molecule type" value="Genomic_DNA"/>
</dbReference>
<evidence type="ECO:0000313" key="2">
    <source>
        <dbReference type="Proteomes" id="UP000030428"/>
    </source>
</evidence>
<reference evidence="1 2" key="1">
    <citation type="journal article" date="2016" name="Front. Microbiol.">
        <title>Single-Cell (Meta-)Genomics of a Dimorphic Candidatus Thiomargarita nelsonii Reveals Genomic Plasticity.</title>
        <authorList>
            <person name="Flood B.E."/>
            <person name="Fliss P."/>
            <person name="Jones D.S."/>
            <person name="Dick G.J."/>
            <person name="Jain S."/>
            <person name="Kaster A.K."/>
            <person name="Winkel M."/>
            <person name="Mussmann M."/>
            <person name="Bailey J."/>
        </authorList>
    </citation>
    <scope>NUCLEOTIDE SEQUENCE [LARGE SCALE GENOMIC DNA]</scope>
    <source>
        <strain evidence="1">Hydrate Ridge</strain>
    </source>
</reference>
<dbReference type="Proteomes" id="UP000030428">
    <property type="component" value="Unassembled WGS sequence"/>
</dbReference>
<organism evidence="1 2">
    <name type="scientific">Candidatus Thiomargarita nelsonii</name>
    <dbReference type="NCBI Taxonomy" id="1003181"/>
    <lineage>
        <taxon>Bacteria</taxon>
        <taxon>Pseudomonadati</taxon>
        <taxon>Pseudomonadota</taxon>
        <taxon>Gammaproteobacteria</taxon>
        <taxon>Thiotrichales</taxon>
        <taxon>Thiotrichaceae</taxon>
        <taxon>Thiomargarita</taxon>
    </lineage>
</organism>
<sequence length="92" mass="11231">MMRQVRYKLKDSTLSDQELLYIVEECVEIAKKLQIYEEKNILRFILLQFAFSREQLESNLIRDAFTNTLTHQAWDEDKRLDFIYKNIVNRKQ</sequence>
<protein>
    <submittedName>
        <fullName evidence="1">Uncharacterized protein</fullName>
    </submittedName>
</protein>